<dbReference type="Proteomes" id="UP000324222">
    <property type="component" value="Unassembled WGS sequence"/>
</dbReference>
<evidence type="ECO:0000313" key="2">
    <source>
        <dbReference type="EMBL" id="MPC22562.1"/>
    </source>
</evidence>
<feature type="compositionally biased region" description="Basic and acidic residues" evidence="1">
    <location>
        <begin position="16"/>
        <end position="27"/>
    </location>
</feature>
<keyword evidence="3" id="KW-1185">Reference proteome</keyword>
<dbReference type="EMBL" id="VSRR010001101">
    <property type="protein sequence ID" value="MPC22562.1"/>
    <property type="molecule type" value="Genomic_DNA"/>
</dbReference>
<name>A0A5B7DLY4_PORTR</name>
<reference evidence="2 3" key="1">
    <citation type="submission" date="2019-05" db="EMBL/GenBank/DDBJ databases">
        <title>Another draft genome of Portunus trituberculatus and its Hox gene families provides insights of decapod evolution.</title>
        <authorList>
            <person name="Jeong J.-H."/>
            <person name="Song I."/>
            <person name="Kim S."/>
            <person name="Choi T."/>
            <person name="Kim D."/>
            <person name="Ryu S."/>
            <person name="Kim W."/>
        </authorList>
    </citation>
    <scope>NUCLEOTIDE SEQUENCE [LARGE SCALE GENOMIC DNA]</scope>
    <source>
        <tissue evidence="2">Muscle</tissue>
    </source>
</reference>
<accession>A0A5B7DLY4</accession>
<dbReference type="AlphaFoldDB" id="A0A5B7DLY4"/>
<comment type="caution">
    <text evidence="2">The sequence shown here is derived from an EMBL/GenBank/DDBJ whole genome shotgun (WGS) entry which is preliminary data.</text>
</comment>
<feature type="region of interest" description="Disordered" evidence="1">
    <location>
        <begin position="16"/>
        <end position="45"/>
    </location>
</feature>
<evidence type="ECO:0000256" key="1">
    <source>
        <dbReference type="SAM" id="MobiDB-lite"/>
    </source>
</evidence>
<protein>
    <submittedName>
        <fullName evidence="2">Uncharacterized protein</fullName>
    </submittedName>
</protein>
<proteinExistence type="predicted"/>
<gene>
    <name evidence="2" type="ORF">E2C01_015579</name>
</gene>
<evidence type="ECO:0000313" key="3">
    <source>
        <dbReference type="Proteomes" id="UP000324222"/>
    </source>
</evidence>
<sequence length="87" mass="9702">MGIHVTPALARPLSRLKGDWEGERQVENEEGEENEEEKVGNGQSRKRRTFEVLRLNFPPGISHSAHVLGVIFHDAAEHTECNGLSVT</sequence>
<organism evidence="2 3">
    <name type="scientific">Portunus trituberculatus</name>
    <name type="common">Swimming crab</name>
    <name type="synonym">Neptunus trituberculatus</name>
    <dbReference type="NCBI Taxonomy" id="210409"/>
    <lineage>
        <taxon>Eukaryota</taxon>
        <taxon>Metazoa</taxon>
        <taxon>Ecdysozoa</taxon>
        <taxon>Arthropoda</taxon>
        <taxon>Crustacea</taxon>
        <taxon>Multicrustacea</taxon>
        <taxon>Malacostraca</taxon>
        <taxon>Eumalacostraca</taxon>
        <taxon>Eucarida</taxon>
        <taxon>Decapoda</taxon>
        <taxon>Pleocyemata</taxon>
        <taxon>Brachyura</taxon>
        <taxon>Eubrachyura</taxon>
        <taxon>Portunoidea</taxon>
        <taxon>Portunidae</taxon>
        <taxon>Portuninae</taxon>
        <taxon>Portunus</taxon>
    </lineage>
</organism>